<accession>A0A9W7FH91</accession>
<evidence type="ECO:0000313" key="1">
    <source>
        <dbReference type="EMBL" id="GMI12369.1"/>
    </source>
</evidence>
<comment type="caution">
    <text evidence="1">The sequence shown here is derived from an EMBL/GenBank/DDBJ whole genome shotgun (WGS) entry which is preliminary data.</text>
</comment>
<dbReference type="AlphaFoldDB" id="A0A9W7FH91"/>
<gene>
    <name evidence="1" type="ORF">TrLO_g13348</name>
</gene>
<name>A0A9W7FH91_9STRA</name>
<dbReference type="Proteomes" id="UP001165122">
    <property type="component" value="Unassembled WGS sequence"/>
</dbReference>
<reference evidence="2" key="1">
    <citation type="journal article" date="2023" name="Commun. Biol.">
        <title>Genome analysis of Parmales, the sister group of diatoms, reveals the evolutionary specialization of diatoms from phago-mixotrophs to photoautotrophs.</title>
        <authorList>
            <person name="Ban H."/>
            <person name="Sato S."/>
            <person name="Yoshikawa S."/>
            <person name="Yamada K."/>
            <person name="Nakamura Y."/>
            <person name="Ichinomiya M."/>
            <person name="Sato N."/>
            <person name="Blanc-Mathieu R."/>
            <person name="Endo H."/>
            <person name="Kuwata A."/>
            <person name="Ogata H."/>
        </authorList>
    </citation>
    <scope>NUCLEOTIDE SEQUENCE [LARGE SCALE GENOMIC DNA]</scope>
    <source>
        <strain evidence="2">NIES 3700</strain>
    </source>
</reference>
<keyword evidence="2" id="KW-1185">Reference proteome</keyword>
<organism evidence="1 2">
    <name type="scientific">Triparma laevis f. longispina</name>
    <dbReference type="NCBI Taxonomy" id="1714387"/>
    <lineage>
        <taxon>Eukaryota</taxon>
        <taxon>Sar</taxon>
        <taxon>Stramenopiles</taxon>
        <taxon>Ochrophyta</taxon>
        <taxon>Bolidophyceae</taxon>
        <taxon>Parmales</taxon>
        <taxon>Triparmaceae</taxon>
        <taxon>Triparma</taxon>
    </lineage>
</organism>
<proteinExistence type="predicted"/>
<evidence type="ECO:0000313" key="2">
    <source>
        <dbReference type="Proteomes" id="UP001165122"/>
    </source>
</evidence>
<sequence>MDIASVKAGHYLPSVTSPYLHQFQPVSRIEDPSYISPTSNAHDLCPQNSTTNMTTSFFSQGLVHPWKIFMKKVGRVHKHGGVLREIPNDSSWETYWDYYDWLVDSNADDAEVLKHALKGECSPRGTFESKVVQAKNTFEANEDSSIDEYFLVQTPMFWWKRDFVVRRFVKKNEYSFDIIRKSLTSKQARISG</sequence>
<protein>
    <submittedName>
        <fullName evidence="1">Uncharacterized protein</fullName>
    </submittedName>
</protein>
<dbReference type="EMBL" id="BRXW01000176">
    <property type="protein sequence ID" value="GMI12369.1"/>
    <property type="molecule type" value="Genomic_DNA"/>
</dbReference>